<dbReference type="EMBL" id="LR134516">
    <property type="protein sequence ID" value="VEJ20959.1"/>
    <property type="molecule type" value="Genomic_DNA"/>
</dbReference>
<accession>A0A448UAQ5</accession>
<dbReference type="Pfam" id="PF22752">
    <property type="entry name" value="DUF488-N3i"/>
    <property type="match status" value="1"/>
</dbReference>
<gene>
    <name evidence="1" type="ORF">NCTC12227_00681</name>
</gene>
<name>A0A448UAQ5_9NEIS</name>
<dbReference type="PANTHER" id="PTHR36849:SF1">
    <property type="entry name" value="CYTOPLASMIC PROTEIN"/>
    <property type="match status" value="1"/>
</dbReference>
<proteinExistence type="predicted"/>
<dbReference type="KEGG" id="nani:NCTC12227_00681"/>
<dbReference type="Proteomes" id="UP000268229">
    <property type="component" value="Chromosome"/>
</dbReference>
<organism evidence="1 2">
    <name type="scientific">Neisseria animaloris</name>
    <dbReference type="NCBI Taxonomy" id="326522"/>
    <lineage>
        <taxon>Bacteria</taxon>
        <taxon>Pseudomonadati</taxon>
        <taxon>Pseudomonadota</taxon>
        <taxon>Betaproteobacteria</taxon>
        <taxon>Neisseriales</taxon>
        <taxon>Neisseriaceae</taxon>
        <taxon>Neisseria</taxon>
    </lineage>
</organism>
<dbReference type="InterPro" id="IPR052552">
    <property type="entry name" value="YeaO-like"/>
</dbReference>
<dbReference type="AlphaFoldDB" id="A0A448UAQ5"/>
<sequence>MFVVQRIYDYQPERQDFQTAVFIDRLYPRGIAKEKMAAVEWLKDLTPSTPLRRWYHENPEQHFEAFAVRYVGELQGERQQQAIGRLKTLAAGNRAVLLLTAVKHPVRSHVSVLEEYLGERFIYR</sequence>
<dbReference type="OrthoDB" id="9790745at2"/>
<dbReference type="PANTHER" id="PTHR36849">
    <property type="entry name" value="CYTOPLASMIC PROTEIN-RELATED"/>
    <property type="match status" value="1"/>
</dbReference>
<dbReference type="STRING" id="326522.BWD08_07140"/>
<protein>
    <submittedName>
        <fullName evidence="1">Uncharacterized conserved protein</fullName>
    </submittedName>
</protein>
<reference evidence="1 2" key="1">
    <citation type="submission" date="2018-12" db="EMBL/GenBank/DDBJ databases">
        <authorList>
            <consortium name="Pathogen Informatics"/>
        </authorList>
    </citation>
    <scope>NUCLEOTIDE SEQUENCE [LARGE SCALE GENOMIC DNA]</scope>
    <source>
        <strain evidence="1 2">NCTC12227</strain>
    </source>
</reference>
<keyword evidence="2" id="KW-1185">Reference proteome</keyword>
<dbReference type="RefSeq" id="WP_126304256.1">
    <property type="nucleotide sequence ID" value="NZ_LR134516.1"/>
</dbReference>
<evidence type="ECO:0000313" key="1">
    <source>
        <dbReference type="EMBL" id="VEJ20959.1"/>
    </source>
</evidence>
<evidence type="ECO:0000313" key="2">
    <source>
        <dbReference type="Proteomes" id="UP000268229"/>
    </source>
</evidence>